<name>A0A0H2S5D6_9AGAM</name>
<keyword evidence="3" id="KW-1185">Reference proteome</keyword>
<keyword evidence="1" id="KW-0812">Transmembrane</keyword>
<feature type="transmembrane region" description="Helical" evidence="1">
    <location>
        <begin position="174"/>
        <end position="195"/>
    </location>
</feature>
<feature type="transmembrane region" description="Helical" evidence="1">
    <location>
        <begin position="132"/>
        <end position="154"/>
    </location>
</feature>
<keyword evidence="1" id="KW-1133">Transmembrane helix</keyword>
<dbReference type="OrthoDB" id="3267806at2759"/>
<sequence length="334" mass="36681">MINESSSDLWLERSTFAGEFIGGVAYGIHVAIFGATLYFMTRPSASGRISKTFFALACALFTLGTITVSAKTKFYQLMWIDNRDIPGGPPSWILNHYNNPVETLADASYITANFLADGALIYRLYVVWNNNLLIIIVPVLGFLASTAFSILTLFQSERPGANLWTHTTVQFAVPYWSMTIAINATMTLAIAYRLLSMRRRVTSTLGAEHARMYTSVAAMIVESAAVYSVTGLAFIICYARHSNVQNLILPILDQVVCIAPELILLRVACGRAWTRKTSSSIMGPHETLGIRKGGANNVTNLFNTSTGTTLNHSRNSSDFSVHIDAEKQAMESIV</sequence>
<dbReference type="AlphaFoldDB" id="A0A0H2S5D6"/>
<evidence type="ECO:0000313" key="3">
    <source>
        <dbReference type="Proteomes" id="UP000053477"/>
    </source>
</evidence>
<proteinExistence type="predicted"/>
<feature type="transmembrane region" description="Helical" evidence="1">
    <location>
        <begin position="107"/>
        <end position="125"/>
    </location>
</feature>
<dbReference type="STRING" id="27342.A0A0H2S5D6"/>
<gene>
    <name evidence="2" type="ORF">SCHPADRAFT_818587</name>
</gene>
<accession>A0A0H2S5D6</accession>
<feature type="transmembrane region" description="Helical" evidence="1">
    <location>
        <begin position="52"/>
        <end position="70"/>
    </location>
</feature>
<dbReference type="InParanoid" id="A0A0H2S5D6"/>
<feature type="transmembrane region" description="Helical" evidence="1">
    <location>
        <begin position="20"/>
        <end position="40"/>
    </location>
</feature>
<protein>
    <submittedName>
        <fullName evidence="2">Uncharacterized protein</fullName>
    </submittedName>
</protein>
<organism evidence="2 3">
    <name type="scientific">Schizopora paradoxa</name>
    <dbReference type="NCBI Taxonomy" id="27342"/>
    <lineage>
        <taxon>Eukaryota</taxon>
        <taxon>Fungi</taxon>
        <taxon>Dikarya</taxon>
        <taxon>Basidiomycota</taxon>
        <taxon>Agaricomycotina</taxon>
        <taxon>Agaricomycetes</taxon>
        <taxon>Hymenochaetales</taxon>
        <taxon>Schizoporaceae</taxon>
        <taxon>Schizopora</taxon>
    </lineage>
</organism>
<feature type="transmembrane region" description="Helical" evidence="1">
    <location>
        <begin position="216"/>
        <end position="241"/>
    </location>
</feature>
<keyword evidence="1" id="KW-0472">Membrane</keyword>
<feature type="transmembrane region" description="Helical" evidence="1">
    <location>
        <begin position="247"/>
        <end position="269"/>
    </location>
</feature>
<dbReference type="Proteomes" id="UP000053477">
    <property type="component" value="Unassembled WGS sequence"/>
</dbReference>
<reference evidence="2 3" key="1">
    <citation type="submission" date="2015-04" db="EMBL/GenBank/DDBJ databases">
        <title>Complete genome sequence of Schizopora paradoxa KUC8140, a cosmopolitan wood degrader in East Asia.</title>
        <authorList>
            <consortium name="DOE Joint Genome Institute"/>
            <person name="Min B."/>
            <person name="Park H."/>
            <person name="Jang Y."/>
            <person name="Kim J.-J."/>
            <person name="Kim K.H."/>
            <person name="Pangilinan J."/>
            <person name="Lipzen A."/>
            <person name="Riley R."/>
            <person name="Grigoriev I.V."/>
            <person name="Spatafora J.W."/>
            <person name="Choi I.-G."/>
        </authorList>
    </citation>
    <scope>NUCLEOTIDE SEQUENCE [LARGE SCALE GENOMIC DNA]</scope>
    <source>
        <strain evidence="2 3">KUC8140</strain>
    </source>
</reference>
<evidence type="ECO:0000313" key="2">
    <source>
        <dbReference type="EMBL" id="KLO19169.1"/>
    </source>
</evidence>
<evidence type="ECO:0000256" key="1">
    <source>
        <dbReference type="SAM" id="Phobius"/>
    </source>
</evidence>
<dbReference type="EMBL" id="KQ085888">
    <property type="protein sequence ID" value="KLO19169.1"/>
    <property type="molecule type" value="Genomic_DNA"/>
</dbReference>